<feature type="non-terminal residue" evidence="1">
    <location>
        <position position="85"/>
    </location>
</feature>
<evidence type="ECO:0000313" key="2">
    <source>
        <dbReference type="Proteomes" id="UP001432322"/>
    </source>
</evidence>
<accession>A0AAV5V0Z2</accession>
<feature type="non-terminal residue" evidence="1">
    <location>
        <position position="1"/>
    </location>
</feature>
<dbReference type="InterPro" id="IPR036047">
    <property type="entry name" value="F-box-like_dom_sf"/>
</dbReference>
<dbReference type="SUPFAM" id="SSF81383">
    <property type="entry name" value="F-box domain"/>
    <property type="match status" value="1"/>
</dbReference>
<name>A0AAV5V0Z2_9BILA</name>
<evidence type="ECO:0008006" key="3">
    <source>
        <dbReference type="Google" id="ProtNLM"/>
    </source>
</evidence>
<gene>
    <name evidence="1" type="ORF">PFISCL1PPCAC_2916</name>
</gene>
<organism evidence="1 2">
    <name type="scientific">Pristionchus fissidentatus</name>
    <dbReference type="NCBI Taxonomy" id="1538716"/>
    <lineage>
        <taxon>Eukaryota</taxon>
        <taxon>Metazoa</taxon>
        <taxon>Ecdysozoa</taxon>
        <taxon>Nematoda</taxon>
        <taxon>Chromadorea</taxon>
        <taxon>Rhabditida</taxon>
        <taxon>Rhabditina</taxon>
        <taxon>Diplogasteromorpha</taxon>
        <taxon>Diplogasteroidea</taxon>
        <taxon>Neodiplogasteridae</taxon>
        <taxon>Pristionchus</taxon>
    </lineage>
</organism>
<evidence type="ECO:0000313" key="1">
    <source>
        <dbReference type="EMBL" id="GMT11619.1"/>
    </source>
</evidence>
<dbReference type="AlphaFoldDB" id="A0AAV5V0Z2"/>
<dbReference type="EMBL" id="BTSY01000001">
    <property type="protein sequence ID" value="GMT11619.1"/>
    <property type="molecule type" value="Genomic_DNA"/>
</dbReference>
<proteinExistence type="predicted"/>
<reference evidence="1" key="1">
    <citation type="submission" date="2023-10" db="EMBL/GenBank/DDBJ databases">
        <title>Genome assembly of Pristionchus species.</title>
        <authorList>
            <person name="Yoshida K."/>
            <person name="Sommer R.J."/>
        </authorList>
    </citation>
    <scope>NUCLEOTIDE SEQUENCE</scope>
    <source>
        <strain evidence="1">RS5133</strain>
    </source>
</reference>
<protein>
    <recommendedName>
        <fullName evidence="3">F-box domain-containing protein</fullName>
    </recommendedName>
</protein>
<dbReference type="Proteomes" id="UP001432322">
    <property type="component" value="Unassembled WGS sequence"/>
</dbReference>
<sequence length="85" mass="9980">NLQDLLSNQPDDCLVRIISFLDRDTLDSIRRVSQRMFLFADKFNHVKRQLQCISIVQTITGHIFYARLAEFPGSCFKYSLILKKE</sequence>
<keyword evidence="2" id="KW-1185">Reference proteome</keyword>
<comment type="caution">
    <text evidence="1">The sequence shown here is derived from an EMBL/GenBank/DDBJ whole genome shotgun (WGS) entry which is preliminary data.</text>
</comment>